<protein>
    <recommendedName>
        <fullName evidence="4">Tripartite tricarboxylate transporter substrate binding protein</fullName>
    </recommendedName>
</protein>
<dbReference type="RefSeq" id="WP_345251578.1">
    <property type="nucleotide sequence ID" value="NZ_BAABFO010000024.1"/>
</dbReference>
<accession>A0ABP8HJM0</accession>
<dbReference type="PANTHER" id="PTHR42928">
    <property type="entry name" value="TRICARBOXYLATE-BINDING PROTEIN"/>
    <property type="match status" value="1"/>
</dbReference>
<comment type="caution">
    <text evidence="2">The sequence shown here is derived from an EMBL/GenBank/DDBJ whole genome shotgun (WGS) entry which is preliminary data.</text>
</comment>
<evidence type="ECO:0008006" key="4">
    <source>
        <dbReference type="Google" id="ProtNLM"/>
    </source>
</evidence>
<evidence type="ECO:0000313" key="2">
    <source>
        <dbReference type="EMBL" id="GAA4340064.1"/>
    </source>
</evidence>
<reference evidence="3" key="1">
    <citation type="journal article" date="2019" name="Int. J. Syst. Evol. Microbiol.">
        <title>The Global Catalogue of Microorganisms (GCM) 10K type strain sequencing project: providing services to taxonomists for standard genome sequencing and annotation.</title>
        <authorList>
            <consortium name="The Broad Institute Genomics Platform"/>
            <consortium name="The Broad Institute Genome Sequencing Center for Infectious Disease"/>
            <person name="Wu L."/>
            <person name="Ma J."/>
        </authorList>
    </citation>
    <scope>NUCLEOTIDE SEQUENCE [LARGE SCALE GENOMIC DNA]</scope>
    <source>
        <strain evidence="3">JCM 17666</strain>
    </source>
</reference>
<dbReference type="InterPro" id="IPR005064">
    <property type="entry name" value="BUG"/>
</dbReference>
<dbReference type="EMBL" id="BAABFO010000024">
    <property type="protein sequence ID" value="GAA4340064.1"/>
    <property type="molecule type" value="Genomic_DNA"/>
</dbReference>
<sequence>MQAQSYPARPIRVIAPFAAGGSTDIIARLMSDRMGAELGRPMIVENRDNPAAAAAAAARAAPDGYTVSVGTVSTMATVPACNPQAGYDPLKDFRPATNFARAANVLAIHPSVPAQDVYEFMELLRQRPGEYAFASSGVCSINHLMGALFQLAIVDRRREAAVKALAEPQVRYALAAHGATPVGNTPEQFQAEIETALKKAKEIVARKGLHLE</sequence>
<dbReference type="InterPro" id="IPR042100">
    <property type="entry name" value="Bug_dom1"/>
</dbReference>
<proteinExistence type="inferred from homology"/>
<gene>
    <name evidence="2" type="ORF">GCM10023144_39140</name>
</gene>
<dbReference type="PANTHER" id="PTHR42928:SF5">
    <property type="entry name" value="BLR1237 PROTEIN"/>
    <property type="match status" value="1"/>
</dbReference>
<dbReference type="Proteomes" id="UP001501671">
    <property type="component" value="Unassembled WGS sequence"/>
</dbReference>
<comment type="similarity">
    <text evidence="1">Belongs to the UPF0065 (bug) family.</text>
</comment>
<dbReference type="Gene3D" id="3.40.190.10">
    <property type="entry name" value="Periplasmic binding protein-like II"/>
    <property type="match status" value="1"/>
</dbReference>
<organism evidence="2 3">
    <name type="scientific">Pigmentiphaga soli</name>
    <dbReference type="NCBI Taxonomy" id="1007095"/>
    <lineage>
        <taxon>Bacteria</taxon>
        <taxon>Pseudomonadati</taxon>
        <taxon>Pseudomonadota</taxon>
        <taxon>Betaproteobacteria</taxon>
        <taxon>Burkholderiales</taxon>
        <taxon>Alcaligenaceae</taxon>
        <taxon>Pigmentiphaga</taxon>
    </lineage>
</organism>
<keyword evidence="3" id="KW-1185">Reference proteome</keyword>
<name>A0ABP8HJM0_9BURK</name>
<dbReference type="Pfam" id="PF03401">
    <property type="entry name" value="TctC"/>
    <property type="match status" value="1"/>
</dbReference>
<evidence type="ECO:0000256" key="1">
    <source>
        <dbReference type="ARBA" id="ARBA00006987"/>
    </source>
</evidence>
<dbReference type="Gene3D" id="3.40.190.150">
    <property type="entry name" value="Bordetella uptake gene, domain 1"/>
    <property type="match status" value="2"/>
</dbReference>
<evidence type="ECO:0000313" key="3">
    <source>
        <dbReference type="Proteomes" id="UP001501671"/>
    </source>
</evidence>